<feature type="compositionally biased region" description="Basic and acidic residues" evidence="1">
    <location>
        <begin position="396"/>
        <end position="410"/>
    </location>
</feature>
<feature type="region of interest" description="Disordered" evidence="1">
    <location>
        <begin position="343"/>
        <end position="436"/>
    </location>
</feature>
<protein>
    <submittedName>
        <fullName evidence="2">Uncharacterized protein</fullName>
    </submittedName>
</protein>
<feature type="compositionally biased region" description="Acidic residues" evidence="1">
    <location>
        <begin position="151"/>
        <end position="173"/>
    </location>
</feature>
<feature type="compositionally biased region" description="Basic and acidic residues" evidence="1">
    <location>
        <begin position="141"/>
        <end position="150"/>
    </location>
</feature>
<evidence type="ECO:0000313" key="2">
    <source>
        <dbReference type="EMBL" id="GFG31481.1"/>
    </source>
</evidence>
<dbReference type="Proteomes" id="UP000502823">
    <property type="component" value="Unassembled WGS sequence"/>
</dbReference>
<gene>
    <name evidence="2" type="ORF">Cfor_12704</name>
</gene>
<dbReference type="OrthoDB" id="6107607at2759"/>
<name>A0A6L2PG02_COPFO</name>
<evidence type="ECO:0000256" key="1">
    <source>
        <dbReference type="SAM" id="MobiDB-lite"/>
    </source>
</evidence>
<feature type="compositionally biased region" description="Acidic residues" evidence="1">
    <location>
        <begin position="213"/>
        <end position="269"/>
    </location>
</feature>
<organism evidence="2 3">
    <name type="scientific">Coptotermes formosanus</name>
    <name type="common">Formosan subterranean termite</name>
    <dbReference type="NCBI Taxonomy" id="36987"/>
    <lineage>
        <taxon>Eukaryota</taxon>
        <taxon>Metazoa</taxon>
        <taxon>Ecdysozoa</taxon>
        <taxon>Arthropoda</taxon>
        <taxon>Hexapoda</taxon>
        <taxon>Insecta</taxon>
        <taxon>Pterygota</taxon>
        <taxon>Neoptera</taxon>
        <taxon>Polyneoptera</taxon>
        <taxon>Dictyoptera</taxon>
        <taxon>Blattodea</taxon>
        <taxon>Blattoidea</taxon>
        <taxon>Termitoidae</taxon>
        <taxon>Rhinotermitidae</taxon>
        <taxon>Coptotermes</taxon>
    </lineage>
</organism>
<feature type="compositionally biased region" description="Basic and acidic residues" evidence="1">
    <location>
        <begin position="343"/>
        <end position="374"/>
    </location>
</feature>
<proteinExistence type="predicted"/>
<sequence length="712" mass="80890">VECSSDFAVFGDSSVPPPLSLSSPELGSGEPWVTSPLRNAVSSTELLHEQAIARFYRAVAAEEAENTRLRMATGQPAIPTEAEGFSRKVHTRTLELAPKQELRWRKGKQITLEDSRVISEAATRVVGASPQPEVNLKSALVRKEPVRLFTEEDEEEEEEEEEEDEEEEEEEPEGISVKTVTGVGDNKHHSMLGHGQNENKAREEKRGVKEEQQEMELQEEDEEEQADEEMLEDFYENEELKEEESLGEESSEFDEEEDLYKSMEDEEDTHESGGLVTRQIERFAEQEEDTYHPSSMVPLSRASERQNLTYPNSEASSALQSILKHNVRFQEDLEDTTRRKREIPLKELERSPPKSFRECLPKELKPSFISDRRARSISPLEPQRIEQSRPLAQEEDITRKERVRTGDEKASMPAETAPSVERLPIWTPGSRISAPKPNGHIAAATISTTEPVIKTVKSVVLAAEAAKQKRMSTRKVSVEEDTEASRAVADYYGDIIRDHARPKKTVRQYLNTAEMKAAAYVSKQEEKNVPKSDPAAPRTPEQGPEQEPELVVETQRATVEQSTHDKHAAAVQRSRAPRTMSRTPEVTVIRQSSKDRSRVPSTERFSAKPSEQLPELTCGFSPERTQPEEPPEELRPATTNLDEHLQVTNKKWRSVFSYLADVAMFLVACWLYVFKDERLAIPVLVLMVYRQLHEAVKRKLPKLPQLPWKRSS</sequence>
<feature type="region of interest" description="Disordered" evidence="1">
    <location>
        <begin position="521"/>
        <end position="635"/>
    </location>
</feature>
<accession>A0A6L2PG02</accession>
<dbReference type="InParanoid" id="A0A6L2PG02"/>
<dbReference type="AlphaFoldDB" id="A0A6L2PG02"/>
<feature type="region of interest" description="Disordered" evidence="1">
    <location>
        <begin position="1"/>
        <end position="28"/>
    </location>
</feature>
<feature type="region of interest" description="Disordered" evidence="1">
    <location>
        <begin position="128"/>
        <end position="275"/>
    </location>
</feature>
<dbReference type="EMBL" id="BLKM01010882">
    <property type="protein sequence ID" value="GFG31481.1"/>
    <property type="molecule type" value="Genomic_DNA"/>
</dbReference>
<feature type="non-terminal residue" evidence="2">
    <location>
        <position position="1"/>
    </location>
</feature>
<feature type="compositionally biased region" description="Basic and acidic residues" evidence="1">
    <location>
        <begin position="197"/>
        <end position="212"/>
    </location>
</feature>
<evidence type="ECO:0000313" key="3">
    <source>
        <dbReference type="Proteomes" id="UP000502823"/>
    </source>
</evidence>
<reference evidence="3" key="1">
    <citation type="submission" date="2020-01" db="EMBL/GenBank/DDBJ databases">
        <title>Draft genome sequence of the Termite Coptotermes fromosanus.</title>
        <authorList>
            <person name="Itakura S."/>
            <person name="Yosikawa Y."/>
            <person name="Umezawa K."/>
        </authorList>
    </citation>
    <scope>NUCLEOTIDE SEQUENCE [LARGE SCALE GENOMIC DNA]</scope>
</reference>
<keyword evidence="3" id="KW-1185">Reference proteome</keyword>
<comment type="caution">
    <text evidence="2">The sequence shown here is derived from an EMBL/GenBank/DDBJ whole genome shotgun (WGS) entry which is preliminary data.</text>
</comment>